<evidence type="ECO:0000259" key="6">
    <source>
        <dbReference type="Pfam" id="PF07291"/>
    </source>
</evidence>
<feature type="transmembrane region" description="Helical" evidence="5">
    <location>
        <begin position="21"/>
        <end position="40"/>
    </location>
</feature>
<evidence type="ECO:0000256" key="5">
    <source>
        <dbReference type="SAM" id="Phobius"/>
    </source>
</evidence>
<dbReference type="HOGENOM" id="CLU_041394_0_0_10"/>
<feature type="transmembrane region" description="Helical" evidence="5">
    <location>
        <begin position="76"/>
        <end position="99"/>
    </location>
</feature>
<accession>I0KBX0</accession>
<feature type="transmembrane region" description="Helical" evidence="5">
    <location>
        <begin position="106"/>
        <end position="125"/>
    </location>
</feature>
<dbReference type="EMBL" id="HE796683">
    <property type="protein sequence ID" value="CCH01623.1"/>
    <property type="molecule type" value="Genomic_DNA"/>
</dbReference>
<dbReference type="Pfam" id="PF07291">
    <property type="entry name" value="MauE"/>
    <property type="match status" value="1"/>
</dbReference>
<dbReference type="KEGG" id="fae:FAES_3616"/>
<dbReference type="STRING" id="1166018.FAES_3616"/>
<sequence>MNTPSSTQQPPVKSGTPTMLLIARIARVLVGLIFIASGLIKMNDPVGTQIKMTEYFEVFAQDLPSFAPLFHGLIPYMLYFSVLMCAAEVVLGVALLVSYRPKLTTWLLLLLVGFFTFLTFYSAYFNKVTDCGCFGEALKLKPWTSFTKDVVLMVLILFIIGHRNRMKNRPTGWLVFTAFALSVGLGVYAVRYLPPWDMLPYAVGKSIPAQLKPSEPLRFAYIMTKNGKEERFEKYPTDTTYKFKEMITLNESAKPKITDYRLWNDAEGDFTEQSFQGNKLFVIVKDANVIDAGSIPAIRALVNELKGTTVTPILLTSTGDETINAFKQKFLLDLPVYKGDATVLKTIMRADPGTWLLKDGVVKGKWAHTQTPTKEDVLELVK</sequence>
<dbReference type="PATRIC" id="fig|1166018.3.peg.5397"/>
<keyword evidence="2 5" id="KW-0812">Transmembrane</keyword>
<dbReference type="Proteomes" id="UP000011058">
    <property type="component" value="Chromosome"/>
</dbReference>
<dbReference type="GO" id="GO:0030416">
    <property type="term" value="P:methylamine metabolic process"/>
    <property type="evidence" value="ECO:0007669"/>
    <property type="project" value="InterPro"/>
</dbReference>
<keyword evidence="3 5" id="KW-1133">Transmembrane helix</keyword>
<keyword evidence="8" id="KW-1185">Reference proteome</keyword>
<dbReference type="NCBIfam" id="NF045576">
    <property type="entry name" value="BT_3928_fam"/>
    <property type="match status" value="1"/>
</dbReference>
<evidence type="ECO:0000313" key="7">
    <source>
        <dbReference type="EMBL" id="CCH01623.1"/>
    </source>
</evidence>
<gene>
    <name evidence="7" type="ORF">FAES_3616</name>
</gene>
<dbReference type="GO" id="GO:0016020">
    <property type="term" value="C:membrane"/>
    <property type="evidence" value="ECO:0007669"/>
    <property type="project" value="UniProtKB-SubCell"/>
</dbReference>
<reference evidence="7 8" key="1">
    <citation type="journal article" date="2012" name="J. Bacteriol.">
        <title>Genome Sequence of Fibrella aestuarina BUZ 2T, a Filamentous Marine Bacterium.</title>
        <authorList>
            <person name="Filippini M."/>
            <person name="Qi W."/>
            <person name="Blom J."/>
            <person name="Goesmann A."/>
            <person name="Smits T.H."/>
            <person name="Bagheri H.C."/>
        </authorList>
    </citation>
    <scope>NUCLEOTIDE SEQUENCE [LARGE SCALE GENOMIC DNA]</scope>
    <source>
        <strain evidence="8">BUZ 2T</strain>
    </source>
</reference>
<evidence type="ECO:0000256" key="4">
    <source>
        <dbReference type="ARBA" id="ARBA00023136"/>
    </source>
</evidence>
<feature type="transmembrane region" description="Helical" evidence="5">
    <location>
        <begin position="145"/>
        <end position="161"/>
    </location>
</feature>
<name>I0KBX0_9BACT</name>
<feature type="transmembrane region" description="Helical" evidence="5">
    <location>
        <begin position="173"/>
        <end position="193"/>
    </location>
</feature>
<dbReference type="eggNOG" id="COG2259">
    <property type="taxonomic scope" value="Bacteria"/>
</dbReference>
<evidence type="ECO:0000313" key="8">
    <source>
        <dbReference type="Proteomes" id="UP000011058"/>
    </source>
</evidence>
<protein>
    <submittedName>
        <fullName evidence="7">DoxX family protein</fullName>
    </submittedName>
</protein>
<evidence type="ECO:0000256" key="2">
    <source>
        <dbReference type="ARBA" id="ARBA00022692"/>
    </source>
</evidence>
<proteinExistence type="predicted"/>
<dbReference type="InterPro" id="IPR009908">
    <property type="entry name" value="Methylamine_util_MauE"/>
</dbReference>
<evidence type="ECO:0000256" key="1">
    <source>
        <dbReference type="ARBA" id="ARBA00004141"/>
    </source>
</evidence>
<organism evidence="7 8">
    <name type="scientific">Fibrella aestuarina BUZ 2</name>
    <dbReference type="NCBI Taxonomy" id="1166018"/>
    <lineage>
        <taxon>Bacteria</taxon>
        <taxon>Pseudomonadati</taxon>
        <taxon>Bacteroidota</taxon>
        <taxon>Cytophagia</taxon>
        <taxon>Cytophagales</taxon>
        <taxon>Spirosomataceae</taxon>
        <taxon>Fibrella</taxon>
    </lineage>
</organism>
<dbReference type="RefSeq" id="WP_015332722.1">
    <property type="nucleotide sequence ID" value="NC_020054.1"/>
</dbReference>
<comment type="subcellular location">
    <subcellularLocation>
        <location evidence="1">Membrane</location>
        <topology evidence="1">Multi-pass membrane protein</topology>
    </subcellularLocation>
</comment>
<keyword evidence="4 5" id="KW-0472">Membrane</keyword>
<feature type="domain" description="Methylamine utilisation protein MauE" evidence="6">
    <location>
        <begin position="21"/>
        <end position="159"/>
    </location>
</feature>
<dbReference type="AlphaFoldDB" id="I0KBX0"/>
<evidence type="ECO:0000256" key="3">
    <source>
        <dbReference type="ARBA" id="ARBA00022989"/>
    </source>
</evidence>